<sequence>MARTKKEGAKQPKAQVQARLIDLMRKAPKAQPIQSANISKKSQTAKLELPEGYKPAASNMGRRGKGKGKMERAIAAAERDKDRARAGLPPLQLSPADRAANTRLEGIAEELGLELNPPTNAKRLVFNQKRQWRSLENRQEFLKQYEVLQNHKLDPKVFPDETTTRRSPHDAEYISWYGQQRLHYYTSRGRLSDLRALEKVKHWPNMPNTMTSAPFMRMPPSEHKYTEHVENRNRGLFKILNEKDIARIVLGDLAQDGFLSLANLSRTCHTGLNFVGQYVEHWDAMPPGDFLGDDDSVDAHGVQGTPITLMVSPIRKPFSSRTDITYAEHYETQTKLYRALKNRSDSLTNLQLHRIQFLDHNAVRCILKSLQNLKLIGIYQCQLLHLGNMEQLLRTIKVSAQHKGHHYSFVDLDFSPMYHEGPNSILRHGSYGAVWNHPDCDMATGIWQIVLCKLYPMARNLNIDILKWGCAFRSFLERLPMPNWANVRICEAVKSFEYTGQGWPSELDMTAYNTLEGKWERFIDEVTAALRGDGIEPGTVPGHHITTLIGAYQPTRHRKYGWWRAIKYCGICSSRFPAVFFPFGEGRCWGCLAERCLDGDWDHFKTIKTQAATAWFGKCRDLGDVTRAGSADRGYLLAQDIDKFRGLEMENNHGTDAIDWPDHPDMFRLHRRYARKYEAHGPVDRMLNDRQYMPVGSFGTSISSGLVPACYPKYELSILMGKWEVAREQQYPNEPECKRGPLRQAYLEEEDVNIEKEAATIIRRQNADDAREVEERRQHHDRRLEWPNRHIKCWDELIQDMFSRTAVYAKDGRPLEMPYLIAQLKRPQGPLKIAD</sequence>
<reference evidence="2" key="1">
    <citation type="submission" date="2022-07" db="EMBL/GenBank/DDBJ databases">
        <title>Fungi with potential for degradation of polypropylene.</title>
        <authorList>
            <person name="Gostincar C."/>
        </authorList>
    </citation>
    <scope>NUCLEOTIDE SEQUENCE</scope>
    <source>
        <strain evidence="2">EXF-13287</strain>
    </source>
</reference>
<proteinExistence type="predicted"/>
<evidence type="ECO:0000313" key="2">
    <source>
        <dbReference type="EMBL" id="KAJ9158489.1"/>
    </source>
</evidence>
<feature type="region of interest" description="Disordered" evidence="1">
    <location>
        <begin position="28"/>
        <end position="71"/>
    </location>
</feature>
<dbReference type="Proteomes" id="UP001174691">
    <property type="component" value="Unassembled WGS sequence"/>
</dbReference>
<feature type="compositionally biased region" description="Polar residues" evidence="1">
    <location>
        <begin position="32"/>
        <end position="45"/>
    </location>
</feature>
<dbReference type="AlphaFoldDB" id="A0AA38S934"/>
<gene>
    <name evidence="2" type="ORF">NKR19_g3259</name>
</gene>
<evidence type="ECO:0000256" key="1">
    <source>
        <dbReference type="SAM" id="MobiDB-lite"/>
    </source>
</evidence>
<organism evidence="2 3">
    <name type="scientific">Coniochaeta hoffmannii</name>
    <dbReference type="NCBI Taxonomy" id="91930"/>
    <lineage>
        <taxon>Eukaryota</taxon>
        <taxon>Fungi</taxon>
        <taxon>Dikarya</taxon>
        <taxon>Ascomycota</taxon>
        <taxon>Pezizomycotina</taxon>
        <taxon>Sordariomycetes</taxon>
        <taxon>Sordariomycetidae</taxon>
        <taxon>Coniochaetales</taxon>
        <taxon>Coniochaetaceae</taxon>
        <taxon>Coniochaeta</taxon>
    </lineage>
</organism>
<name>A0AA38S934_9PEZI</name>
<accession>A0AA38S934</accession>
<protein>
    <submittedName>
        <fullName evidence="2">Uncharacterized protein</fullName>
    </submittedName>
</protein>
<evidence type="ECO:0000313" key="3">
    <source>
        <dbReference type="Proteomes" id="UP001174691"/>
    </source>
</evidence>
<keyword evidence="3" id="KW-1185">Reference proteome</keyword>
<comment type="caution">
    <text evidence="2">The sequence shown here is derived from an EMBL/GenBank/DDBJ whole genome shotgun (WGS) entry which is preliminary data.</text>
</comment>
<dbReference type="EMBL" id="JANBVN010000035">
    <property type="protein sequence ID" value="KAJ9158489.1"/>
    <property type="molecule type" value="Genomic_DNA"/>
</dbReference>